<reference evidence="1 2" key="1">
    <citation type="journal article" date="2018" name="J. Invertebr. Pathol.">
        <title>New genotyping method for the causative agent of crayfish plague (Aphanomyces astaci) based on whole genome data.</title>
        <authorList>
            <person name="Minardi D."/>
            <person name="Studholme D.J."/>
            <person name="van der Giezen M."/>
            <person name="Pretto T."/>
            <person name="Oidtmann B."/>
        </authorList>
    </citation>
    <scope>NUCLEOTIDE SEQUENCE [LARGE SCALE GENOMIC DNA]</scope>
    <source>
        <strain evidence="1 2">KB13</strain>
    </source>
</reference>
<name>A0A9X8DY00_APHAT</name>
<dbReference type="EMBL" id="QUTI01026828">
    <property type="protein sequence ID" value="RLO05491.1"/>
    <property type="molecule type" value="Genomic_DNA"/>
</dbReference>
<proteinExistence type="predicted"/>
<organism evidence="1 2">
    <name type="scientific">Aphanomyces astaci</name>
    <name type="common">Crayfish plague agent</name>
    <dbReference type="NCBI Taxonomy" id="112090"/>
    <lineage>
        <taxon>Eukaryota</taxon>
        <taxon>Sar</taxon>
        <taxon>Stramenopiles</taxon>
        <taxon>Oomycota</taxon>
        <taxon>Saprolegniomycetes</taxon>
        <taxon>Saprolegniales</taxon>
        <taxon>Verrucalvaceae</taxon>
        <taxon>Aphanomyces</taxon>
    </lineage>
</organism>
<evidence type="ECO:0000313" key="2">
    <source>
        <dbReference type="Proteomes" id="UP000275652"/>
    </source>
</evidence>
<gene>
    <name evidence="1" type="ORF">DYB28_011427</name>
</gene>
<comment type="caution">
    <text evidence="1">The sequence shown here is derived from an EMBL/GenBank/DDBJ whole genome shotgun (WGS) entry which is preliminary data.</text>
</comment>
<evidence type="ECO:0000313" key="1">
    <source>
        <dbReference type="EMBL" id="RLO05491.1"/>
    </source>
</evidence>
<evidence type="ECO:0008006" key="3">
    <source>
        <dbReference type="Google" id="ProtNLM"/>
    </source>
</evidence>
<sequence>MDAWNQWFTGEPQLGLFQLLRSFTKEMIRADRRKYSERLTSSCAWVLLNGLLAIRWGPATRLELSNNINPPTDPTWQYSSDRLQSILSKYKIATASSTTAQPKKPRTWRLREMINFTILKRYGSTLFIITMQHARIKSCSA</sequence>
<dbReference type="AlphaFoldDB" id="A0A9X8DY00"/>
<accession>A0A9X8DY00</accession>
<dbReference type="Proteomes" id="UP000275652">
    <property type="component" value="Unassembled WGS sequence"/>
</dbReference>
<protein>
    <recommendedName>
        <fullName evidence="3">PiggyBac transposable element-derived protein domain-containing protein</fullName>
    </recommendedName>
</protein>